<evidence type="ECO:0000256" key="11">
    <source>
        <dbReference type="ARBA" id="ARBA00022857"/>
    </source>
</evidence>
<feature type="active site" description="Proton donor" evidence="19">
    <location>
        <position position="236"/>
    </location>
</feature>
<evidence type="ECO:0000256" key="9">
    <source>
        <dbReference type="ARBA" id="ARBA00022630"/>
    </source>
</evidence>
<feature type="domain" description="FAD-binding PCMH-type" evidence="20">
    <location>
        <begin position="17"/>
        <end position="188"/>
    </location>
</feature>
<dbReference type="PANTHER" id="PTHR21071">
    <property type="entry name" value="UDP-N-ACETYLENOLPYRUVOYLGLUCOSAMINE REDUCTASE"/>
    <property type="match status" value="1"/>
</dbReference>
<evidence type="ECO:0000256" key="18">
    <source>
        <dbReference type="ARBA" id="ARBA00048914"/>
    </source>
</evidence>
<dbReference type="GO" id="GO:0051301">
    <property type="term" value="P:cell division"/>
    <property type="evidence" value="ECO:0007669"/>
    <property type="project" value="UniProtKB-KW"/>
</dbReference>
<dbReference type="InterPro" id="IPR016166">
    <property type="entry name" value="FAD-bd_PCMH"/>
</dbReference>
<dbReference type="InterPro" id="IPR011601">
    <property type="entry name" value="MurB_C"/>
</dbReference>
<evidence type="ECO:0000256" key="14">
    <source>
        <dbReference type="ARBA" id="ARBA00023002"/>
    </source>
</evidence>
<evidence type="ECO:0000256" key="5">
    <source>
        <dbReference type="ARBA" id="ARBA00012518"/>
    </source>
</evidence>
<dbReference type="STRING" id="869213.GCA_000517085_02102"/>
<dbReference type="NCBIfam" id="NF000755">
    <property type="entry name" value="PRK00046.1"/>
    <property type="match status" value="1"/>
</dbReference>
<dbReference type="EMBL" id="BAMD01000078">
    <property type="protein sequence ID" value="GAF05305.1"/>
    <property type="molecule type" value="Genomic_DNA"/>
</dbReference>
<keyword evidence="11 19" id="KW-0521">NADP</keyword>
<dbReference type="AlphaFoldDB" id="W7Y385"/>
<dbReference type="HAMAP" id="MF_00037">
    <property type="entry name" value="MurB"/>
    <property type="match status" value="1"/>
</dbReference>
<dbReference type="GO" id="GO:0005829">
    <property type="term" value="C:cytosol"/>
    <property type="evidence" value="ECO:0007669"/>
    <property type="project" value="TreeGrafter"/>
</dbReference>
<evidence type="ECO:0000256" key="2">
    <source>
        <dbReference type="ARBA" id="ARBA00003921"/>
    </source>
</evidence>
<dbReference type="GO" id="GO:0008762">
    <property type="term" value="F:UDP-N-acetylmuramate dehydrogenase activity"/>
    <property type="evidence" value="ECO:0007669"/>
    <property type="project" value="UniProtKB-UniRule"/>
</dbReference>
<sequence length="337" mass="37676">MIIQEHFSLKQHNSFHFDIYADYFSAPQNEEEIIEVLSDIKFKDLPLFVLGAGSNVLFKSDFKGLIIKPDIQSIRLIDENEQSIWVEIGAGVDWDHFVQWSVEKGYFGIENLSLIPGNVGACPVQNIGAYGVEVMDVITQVNGIYLDTLEPFSFKNKECKFSYRNSIFKNGLKGKTIITSVQFLLHKQGILKTDYRGINEELEKLGETNLANVRKAIVHIRESKLPDPQTTGNAGSFFKNPVVDKDTAAKILAAFPEAPYYVVDNQHTKIPAAWMIDQSGWKGKAMGNVAVHDKQALVLINKTGKANGNEILTLAAEIQQSVKSKFGIEIEKEVNVI</sequence>
<evidence type="ECO:0000256" key="1">
    <source>
        <dbReference type="ARBA" id="ARBA00001974"/>
    </source>
</evidence>
<comment type="cofactor">
    <cofactor evidence="1 19">
        <name>FAD</name>
        <dbReference type="ChEBI" id="CHEBI:57692"/>
    </cofactor>
</comment>
<dbReference type="InterPro" id="IPR006094">
    <property type="entry name" value="Oxid_FAD_bind_N"/>
</dbReference>
<keyword evidence="8 19" id="KW-0132">Cell division</keyword>
<keyword evidence="14 19" id="KW-0560">Oxidoreductase</keyword>
<dbReference type="NCBIfam" id="TIGR00179">
    <property type="entry name" value="murB"/>
    <property type="match status" value="1"/>
</dbReference>
<comment type="pathway">
    <text evidence="4 19">Cell wall biogenesis; peptidoglycan biosynthesis.</text>
</comment>
<dbReference type="InterPro" id="IPR016169">
    <property type="entry name" value="FAD-bd_PCMH_sub2"/>
</dbReference>
<reference evidence="21 22" key="1">
    <citation type="journal article" date="2014" name="Genome Announc.">
        <title>Draft Genome Sequence of Cytophaga fermentans JCM 21142T, a Facultative Anaerobe Isolated from Marine Mud.</title>
        <authorList>
            <person name="Starns D."/>
            <person name="Oshima K."/>
            <person name="Suda W."/>
            <person name="Iino T."/>
            <person name="Yuki M."/>
            <person name="Inoue J."/>
            <person name="Kitamura K."/>
            <person name="Iida T."/>
            <person name="Darby A."/>
            <person name="Hattori M."/>
            <person name="Ohkuma M."/>
        </authorList>
    </citation>
    <scope>NUCLEOTIDE SEQUENCE [LARGE SCALE GENOMIC DNA]</scope>
    <source>
        <strain evidence="21 22">JCM 21142</strain>
    </source>
</reference>
<dbReference type="RefSeq" id="WP_027471766.1">
    <property type="nucleotide sequence ID" value="NZ_BAMD01000078.1"/>
</dbReference>
<dbReference type="Pfam" id="PF01565">
    <property type="entry name" value="FAD_binding_4"/>
    <property type="match status" value="1"/>
</dbReference>
<keyword evidence="9 19" id="KW-0285">Flavoprotein</keyword>
<dbReference type="InterPro" id="IPR016167">
    <property type="entry name" value="FAD-bd_PCMH_sub1"/>
</dbReference>
<dbReference type="GO" id="GO:0009252">
    <property type="term" value="P:peptidoglycan biosynthetic process"/>
    <property type="evidence" value="ECO:0007669"/>
    <property type="project" value="UniProtKB-UniRule"/>
</dbReference>
<comment type="similarity">
    <text evidence="19">Belongs to the MurB family.</text>
</comment>
<dbReference type="InterPro" id="IPR036318">
    <property type="entry name" value="FAD-bd_PCMH-like_sf"/>
</dbReference>
<evidence type="ECO:0000256" key="7">
    <source>
        <dbReference type="ARBA" id="ARBA00022490"/>
    </source>
</evidence>
<comment type="function">
    <text evidence="2 19">Cell wall formation.</text>
</comment>
<evidence type="ECO:0000256" key="19">
    <source>
        <dbReference type="HAMAP-Rule" id="MF_00037"/>
    </source>
</evidence>
<dbReference type="SUPFAM" id="SSF56194">
    <property type="entry name" value="Uridine diphospho-N-Acetylenolpyruvylglucosamine reductase, MurB, C-terminal domain"/>
    <property type="match status" value="1"/>
</dbReference>
<dbReference type="Pfam" id="PF02873">
    <property type="entry name" value="MurB_C"/>
    <property type="match status" value="1"/>
</dbReference>
<dbReference type="UniPathway" id="UPA00219"/>
<evidence type="ECO:0000256" key="13">
    <source>
        <dbReference type="ARBA" id="ARBA00022984"/>
    </source>
</evidence>
<dbReference type="OrthoDB" id="9804753at2"/>
<keyword evidence="10 19" id="KW-0274">FAD</keyword>
<keyword evidence="15 19" id="KW-0131">Cell cycle</keyword>
<dbReference type="InterPro" id="IPR003170">
    <property type="entry name" value="MurB"/>
</dbReference>
<keyword evidence="13 19" id="KW-0573">Peptidoglycan synthesis</keyword>
<evidence type="ECO:0000256" key="16">
    <source>
        <dbReference type="ARBA" id="ARBA00023316"/>
    </source>
</evidence>
<evidence type="ECO:0000256" key="8">
    <source>
        <dbReference type="ARBA" id="ARBA00022618"/>
    </source>
</evidence>
<dbReference type="Gene3D" id="3.30.43.10">
    <property type="entry name" value="Uridine Diphospho-n-acetylenolpyruvylglucosamine Reductase, domain 2"/>
    <property type="match status" value="1"/>
</dbReference>
<keyword evidence="16 19" id="KW-0961">Cell wall biogenesis/degradation</keyword>
<dbReference type="PANTHER" id="PTHR21071:SF4">
    <property type="entry name" value="UDP-N-ACETYLENOLPYRUVOYLGLUCOSAMINE REDUCTASE"/>
    <property type="match status" value="1"/>
</dbReference>
<proteinExistence type="inferred from homology"/>
<dbReference type="Proteomes" id="UP000019402">
    <property type="component" value="Unassembled WGS sequence"/>
</dbReference>
<dbReference type="EC" id="1.3.1.98" evidence="5 19"/>
<feature type="active site" evidence="19">
    <location>
        <position position="333"/>
    </location>
</feature>
<dbReference type="Gene3D" id="3.90.78.10">
    <property type="entry name" value="UDP-N-acetylenolpyruvoylglucosamine reductase, C-terminal domain"/>
    <property type="match status" value="1"/>
</dbReference>
<dbReference type="GO" id="GO:0071555">
    <property type="term" value="P:cell wall organization"/>
    <property type="evidence" value="ECO:0007669"/>
    <property type="project" value="UniProtKB-KW"/>
</dbReference>
<dbReference type="SUPFAM" id="SSF56176">
    <property type="entry name" value="FAD-binding/transporter-associated domain-like"/>
    <property type="match status" value="1"/>
</dbReference>
<evidence type="ECO:0000259" key="20">
    <source>
        <dbReference type="PROSITE" id="PS51387"/>
    </source>
</evidence>
<protein>
    <recommendedName>
        <fullName evidence="6 19">UDP-N-acetylenolpyruvoylglucosamine reductase</fullName>
        <ecNumber evidence="5 19">1.3.1.98</ecNumber>
    </recommendedName>
    <alternativeName>
        <fullName evidence="17 19">UDP-N-acetylmuramate dehydrogenase</fullName>
    </alternativeName>
</protein>
<comment type="caution">
    <text evidence="21">The sequence shown here is derived from an EMBL/GenBank/DDBJ whole genome shotgun (WGS) entry which is preliminary data.</text>
</comment>
<dbReference type="eggNOG" id="COG0812">
    <property type="taxonomic scope" value="Bacteria"/>
</dbReference>
<dbReference type="InterPro" id="IPR036635">
    <property type="entry name" value="MurB_C_sf"/>
</dbReference>
<dbReference type="PROSITE" id="PS51387">
    <property type="entry name" value="FAD_PCMH"/>
    <property type="match status" value="1"/>
</dbReference>
<comment type="catalytic activity">
    <reaction evidence="18 19">
        <text>UDP-N-acetyl-alpha-D-muramate + NADP(+) = UDP-N-acetyl-3-O-(1-carboxyvinyl)-alpha-D-glucosamine + NADPH + H(+)</text>
        <dbReference type="Rhea" id="RHEA:12248"/>
        <dbReference type="ChEBI" id="CHEBI:15378"/>
        <dbReference type="ChEBI" id="CHEBI:57783"/>
        <dbReference type="ChEBI" id="CHEBI:58349"/>
        <dbReference type="ChEBI" id="CHEBI:68483"/>
        <dbReference type="ChEBI" id="CHEBI:70757"/>
        <dbReference type="EC" id="1.3.1.98"/>
    </reaction>
</comment>
<dbReference type="Gene3D" id="3.30.465.10">
    <property type="match status" value="1"/>
</dbReference>
<dbReference type="GO" id="GO:0071949">
    <property type="term" value="F:FAD binding"/>
    <property type="evidence" value="ECO:0007669"/>
    <property type="project" value="InterPro"/>
</dbReference>
<keyword evidence="22" id="KW-1185">Reference proteome</keyword>
<keyword evidence="7 19" id="KW-0963">Cytoplasm</keyword>
<dbReference type="GO" id="GO:0008360">
    <property type="term" value="P:regulation of cell shape"/>
    <property type="evidence" value="ECO:0007669"/>
    <property type="project" value="UniProtKB-KW"/>
</dbReference>
<name>W7Y385_9BACT</name>
<keyword evidence="12 19" id="KW-0133">Cell shape</keyword>
<evidence type="ECO:0000313" key="22">
    <source>
        <dbReference type="Proteomes" id="UP000019402"/>
    </source>
</evidence>
<evidence type="ECO:0000256" key="3">
    <source>
        <dbReference type="ARBA" id="ARBA00004496"/>
    </source>
</evidence>
<feature type="active site" evidence="19">
    <location>
        <position position="164"/>
    </location>
</feature>
<evidence type="ECO:0000256" key="10">
    <source>
        <dbReference type="ARBA" id="ARBA00022827"/>
    </source>
</evidence>
<evidence type="ECO:0000256" key="6">
    <source>
        <dbReference type="ARBA" id="ARBA00015188"/>
    </source>
</evidence>
<evidence type="ECO:0000256" key="12">
    <source>
        <dbReference type="ARBA" id="ARBA00022960"/>
    </source>
</evidence>
<evidence type="ECO:0000313" key="21">
    <source>
        <dbReference type="EMBL" id="GAF05305.1"/>
    </source>
</evidence>
<evidence type="ECO:0000256" key="17">
    <source>
        <dbReference type="ARBA" id="ARBA00031026"/>
    </source>
</evidence>
<accession>W7Y385</accession>
<gene>
    <name evidence="19" type="primary">murB</name>
    <name evidence="21" type="ORF">JCM21142_104034</name>
</gene>
<evidence type="ECO:0000256" key="15">
    <source>
        <dbReference type="ARBA" id="ARBA00023306"/>
    </source>
</evidence>
<organism evidence="21 22">
    <name type="scientific">Saccharicrinis fermentans DSM 9555 = JCM 21142</name>
    <dbReference type="NCBI Taxonomy" id="869213"/>
    <lineage>
        <taxon>Bacteria</taxon>
        <taxon>Pseudomonadati</taxon>
        <taxon>Bacteroidota</taxon>
        <taxon>Bacteroidia</taxon>
        <taxon>Marinilabiliales</taxon>
        <taxon>Marinilabiliaceae</taxon>
        <taxon>Saccharicrinis</taxon>
    </lineage>
</organism>
<comment type="subcellular location">
    <subcellularLocation>
        <location evidence="3 19">Cytoplasm</location>
    </subcellularLocation>
</comment>
<evidence type="ECO:0000256" key="4">
    <source>
        <dbReference type="ARBA" id="ARBA00004752"/>
    </source>
</evidence>